<dbReference type="PANTHER" id="PTHR16206:SF4">
    <property type="entry name" value="PROTEIN LET-99"/>
    <property type="match status" value="1"/>
</dbReference>
<dbReference type="Proteomes" id="UP000887577">
    <property type="component" value="Unplaced"/>
</dbReference>
<organism evidence="1 2">
    <name type="scientific">Panagrolaimus superbus</name>
    <dbReference type="NCBI Taxonomy" id="310955"/>
    <lineage>
        <taxon>Eukaryota</taxon>
        <taxon>Metazoa</taxon>
        <taxon>Ecdysozoa</taxon>
        <taxon>Nematoda</taxon>
        <taxon>Chromadorea</taxon>
        <taxon>Rhabditida</taxon>
        <taxon>Tylenchina</taxon>
        <taxon>Panagrolaimomorpha</taxon>
        <taxon>Panagrolaimoidea</taxon>
        <taxon>Panagrolaimidae</taxon>
        <taxon>Panagrolaimus</taxon>
    </lineage>
</organism>
<proteinExistence type="predicted"/>
<dbReference type="WBParaSite" id="PSU_v2.g16875.t1">
    <property type="protein sequence ID" value="PSU_v2.g16875.t1"/>
    <property type="gene ID" value="PSU_v2.g16875"/>
</dbReference>
<evidence type="ECO:0000313" key="2">
    <source>
        <dbReference type="WBParaSite" id="PSU_v2.g16875.t1"/>
    </source>
</evidence>
<name>A0A914YC61_9BILA</name>
<dbReference type="AlphaFoldDB" id="A0A914YC61"/>
<accession>A0A914YC61</accession>
<sequence>MAAEIEETNNATSNLAKCNPWPVFDILQRPPSNLDRRISSSYSNLHNLLKAEDMINSNSLKDTFVRHPSSGKTETIYEKIPETPSHISPSSYFVGDDVDFLKAWKQSLRSFIQNDQLVFSLATQVNGDIIKWNSTQIGESGVVKVDDPRNDLSSEVKRLLKILMNWKPDSDIPEAQSSTQVFEKLCGKLACFSPLVRESEATKLVRVWNYFSKQILGDRHDNQFVRNDLPSFTTSKVSSNPSIFSASSNSSVSSRQINFIDEYDYETPIPRNTRAQFHKNIAAAATSATVEFDSSKASSAINDVFSCPNFKAALQTVLLSFPSTTRRILHLICRYIKRIASNQNLKLNESKPNMEYLLNRMGYFIFDYTANYITFKDAVCLIQIMVEKQTTIFSPSSVIIENAEKLYNSRVKGTPAPTITRYCQQIDTKEYQRQAIDTGDELLSLLNSIIADENLSESQKNKKLDSFRKTYPHLYVLRFPEASFVQPKRQPTPTRVMNRIRSLTRRASTKRT</sequence>
<evidence type="ECO:0000313" key="1">
    <source>
        <dbReference type="Proteomes" id="UP000887577"/>
    </source>
</evidence>
<protein>
    <submittedName>
        <fullName evidence="2">Uncharacterized protein</fullName>
    </submittedName>
</protein>
<dbReference type="PANTHER" id="PTHR16206">
    <property type="entry name" value="DEP DOMAIN-CONTAINING"/>
    <property type="match status" value="1"/>
</dbReference>
<reference evidence="2" key="1">
    <citation type="submission" date="2022-11" db="UniProtKB">
        <authorList>
            <consortium name="WormBaseParasite"/>
        </authorList>
    </citation>
    <scope>IDENTIFICATION</scope>
</reference>
<keyword evidence="1" id="KW-1185">Reference proteome</keyword>